<feature type="non-terminal residue" evidence="1">
    <location>
        <position position="1"/>
    </location>
</feature>
<reference evidence="1 2" key="1">
    <citation type="submission" date="2020-04" db="EMBL/GenBank/DDBJ databases">
        <title>Perkinsus olseni comparative genomics.</title>
        <authorList>
            <person name="Bogema D.R."/>
        </authorList>
    </citation>
    <scope>NUCLEOTIDE SEQUENCE [LARGE SCALE GENOMIC DNA]</scope>
    <source>
        <strain evidence="1">ATCC PRA-205</strain>
    </source>
</reference>
<accession>A0A7J6RJK5</accession>
<dbReference type="Proteomes" id="UP000574390">
    <property type="component" value="Unassembled WGS sequence"/>
</dbReference>
<gene>
    <name evidence="1" type="ORF">FOZ62_011948</name>
</gene>
<dbReference type="AlphaFoldDB" id="A0A7J6RJK5"/>
<dbReference type="EMBL" id="JABANM010021671">
    <property type="protein sequence ID" value="KAF4720835.1"/>
    <property type="molecule type" value="Genomic_DNA"/>
</dbReference>
<comment type="caution">
    <text evidence="1">The sequence shown here is derived from an EMBL/GenBank/DDBJ whole genome shotgun (WGS) entry which is preliminary data.</text>
</comment>
<evidence type="ECO:0000313" key="1">
    <source>
        <dbReference type="EMBL" id="KAF4720835.1"/>
    </source>
</evidence>
<evidence type="ECO:0000313" key="2">
    <source>
        <dbReference type="Proteomes" id="UP000574390"/>
    </source>
</evidence>
<organism evidence="1 2">
    <name type="scientific">Perkinsus olseni</name>
    <name type="common">Perkinsus atlanticus</name>
    <dbReference type="NCBI Taxonomy" id="32597"/>
    <lineage>
        <taxon>Eukaryota</taxon>
        <taxon>Sar</taxon>
        <taxon>Alveolata</taxon>
        <taxon>Perkinsozoa</taxon>
        <taxon>Perkinsea</taxon>
        <taxon>Perkinsida</taxon>
        <taxon>Perkinsidae</taxon>
        <taxon>Perkinsus</taxon>
    </lineage>
</organism>
<proteinExistence type="predicted"/>
<sequence length="129" mass="13559">CTDNNNSPVLAVTTNEWNCPDVTTAGCTALTISDDIALTIKAHDRVDCDAKNQCTGNAYVTAATVMADGTTRLTFASSPKLDTGDWIVLTGSGYACNAQCSQEQLSALTGTLPYGDSSANDQSLSDYYE</sequence>
<protein>
    <submittedName>
        <fullName evidence="1">Uncharacterized protein</fullName>
    </submittedName>
</protein>
<name>A0A7J6RJK5_PEROL</name>
<feature type="non-terminal residue" evidence="1">
    <location>
        <position position="129"/>
    </location>
</feature>